<evidence type="ECO:0000313" key="3">
    <source>
        <dbReference type="Proteomes" id="UP000319769"/>
    </source>
</evidence>
<sequence length="144" mass="15103">MVEATESSQELYWLLDELVGNAPRVRHALLLSDDGLAMATSTGMRREESEHLAAVASALNSLAKGAGRQFRAGPVRQTMVELAEGFLFVIAAGGGTCLAVFTEAGTDIGLVAYEMARLVTQVGEHLYTAPRGTGGPVAAERTGP</sequence>
<organism evidence="2 3">
    <name type="scientific">Amycolatopsis acidicola</name>
    <dbReference type="NCBI Taxonomy" id="2596893"/>
    <lineage>
        <taxon>Bacteria</taxon>
        <taxon>Bacillati</taxon>
        <taxon>Actinomycetota</taxon>
        <taxon>Actinomycetes</taxon>
        <taxon>Pseudonocardiales</taxon>
        <taxon>Pseudonocardiaceae</taxon>
        <taxon>Amycolatopsis</taxon>
    </lineage>
</organism>
<dbReference type="Proteomes" id="UP000319769">
    <property type="component" value="Unassembled WGS sequence"/>
</dbReference>
<keyword evidence="3" id="KW-1185">Reference proteome</keyword>
<dbReference type="EMBL" id="VMNW02000012">
    <property type="protein sequence ID" value="KAA9162643.1"/>
    <property type="molecule type" value="Genomic_DNA"/>
</dbReference>
<comment type="caution">
    <text evidence="2">The sequence shown here is derived from an EMBL/GenBank/DDBJ whole genome shotgun (WGS) entry which is preliminary data.</text>
</comment>
<dbReference type="InterPro" id="IPR053141">
    <property type="entry name" value="Mycobact_SerProt_Inhib_Rv3364c"/>
</dbReference>
<evidence type="ECO:0000313" key="2">
    <source>
        <dbReference type="EMBL" id="KAA9162643.1"/>
    </source>
</evidence>
<dbReference type="Gene3D" id="3.30.450.30">
    <property type="entry name" value="Dynein light chain 2a, cytoplasmic"/>
    <property type="match status" value="1"/>
</dbReference>
<dbReference type="RefSeq" id="WP_144750036.1">
    <property type="nucleotide sequence ID" value="NZ_VMNW02000012.1"/>
</dbReference>
<protein>
    <submittedName>
        <fullName evidence="2">Roadblock/LC7 domain-containing protein</fullName>
    </submittedName>
</protein>
<dbReference type="InterPro" id="IPR004942">
    <property type="entry name" value="Roadblock/LAMTOR2_dom"/>
</dbReference>
<dbReference type="PANTHER" id="PTHR36222">
    <property type="entry name" value="SERINE PROTEASE INHIBITOR RV3364C"/>
    <property type="match status" value="1"/>
</dbReference>
<dbReference type="SMART" id="SM00960">
    <property type="entry name" value="Robl_LC7"/>
    <property type="match status" value="1"/>
</dbReference>
<proteinExistence type="predicted"/>
<feature type="domain" description="Roadblock/LAMTOR2" evidence="1">
    <location>
        <begin position="12"/>
        <end position="102"/>
    </location>
</feature>
<evidence type="ECO:0000259" key="1">
    <source>
        <dbReference type="SMART" id="SM00960"/>
    </source>
</evidence>
<accession>A0A5N0VBJ5</accession>
<gene>
    <name evidence="2" type="ORF">FPZ12_011355</name>
</gene>
<dbReference type="Pfam" id="PF03259">
    <property type="entry name" value="Robl_LC7"/>
    <property type="match status" value="1"/>
</dbReference>
<dbReference type="AlphaFoldDB" id="A0A5N0VBJ5"/>
<dbReference type="OrthoDB" id="5187023at2"/>
<dbReference type="PANTHER" id="PTHR36222:SF1">
    <property type="entry name" value="SERINE PROTEASE INHIBITOR RV3364C"/>
    <property type="match status" value="1"/>
</dbReference>
<reference evidence="2" key="1">
    <citation type="submission" date="2019-09" db="EMBL/GenBank/DDBJ databases">
        <authorList>
            <person name="Teo W.F.A."/>
            <person name="Duangmal K."/>
        </authorList>
    </citation>
    <scope>NUCLEOTIDE SEQUENCE [LARGE SCALE GENOMIC DNA]</scope>
    <source>
        <strain evidence="2">K81G1</strain>
    </source>
</reference>
<dbReference type="SUPFAM" id="SSF103196">
    <property type="entry name" value="Roadblock/LC7 domain"/>
    <property type="match status" value="1"/>
</dbReference>
<name>A0A5N0VBJ5_9PSEU</name>